<dbReference type="EMBL" id="QFFJ01000002">
    <property type="protein sequence ID" value="RBL89032.1"/>
    <property type="molecule type" value="Genomic_DNA"/>
</dbReference>
<dbReference type="Proteomes" id="UP000253410">
    <property type="component" value="Unassembled WGS sequence"/>
</dbReference>
<accession>A0A365XRQ7</accession>
<keyword evidence="2" id="KW-1185">Reference proteome</keyword>
<dbReference type="RefSeq" id="WP_113617775.1">
    <property type="nucleotide sequence ID" value="NZ_QFFJ01000002.1"/>
</dbReference>
<dbReference type="Pfam" id="PF19635">
    <property type="entry name" value="DUF6138"/>
    <property type="match status" value="1"/>
</dbReference>
<evidence type="ECO:0000313" key="1">
    <source>
        <dbReference type="EMBL" id="RBL89032.1"/>
    </source>
</evidence>
<name>A0A365XRQ7_9BACT</name>
<dbReference type="AlphaFoldDB" id="A0A365XRQ7"/>
<organism evidence="1 2">
    <name type="scientific">Chitinophaga flava</name>
    <dbReference type="NCBI Taxonomy" id="2259036"/>
    <lineage>
        <taxon>Bacteria</taxon>
        <taxon>Pseudomonadati</taxon>
        <taxon>Bacteroidota</taxon>
        <taxon>Chitinophagia</taxon>
        <taxon>Chitinophagales</taxon>
        <taxon>Chitinophagaceae</taxon>
        <taxon>Chitinophaga</taxon>
    </lineage>
</organism>
<dbReference type="InterPro" id="IPR046136">
    <property type="entry name" value="DUF6138"/>
</dbReference>
<gene>
    <name evidence="1" type="ORF">DF182_21065</name>
</gene>
<dbReference type="OrthoDB" id="1089802at2"/>
<evidence type="ECO:0000313" key="2">
    <source>
        <dbReference type="Proteomes" id="UP000253410"/>
    </source>
</evidence>
<protein>
    <submittedName>
        <fullName evidence="1">Uncharacterized protein</fullName>
    </submittedName>
</protein>
<reference evidence="1 2" key="1">
    <citation type="submission" date="2018-05" db="EMBL/GenBank/DDBJ databases">
        <title>Chitinophaga sp. K3CV102501T nov., isolated from isolated from a monsoon evergreen broad-leaved forest soil.</title>
        <authorList>
            <person name="Lv Y."/>
        </authorList>
    </citation>
    <scope>NUCLEOTIDE SEQUENCE [LARGE SCALE GENOMIC DNA]</scope>
    <source>
        <strain evidence="1 2">GDMCC 1.1325</strain>
    </source>
</reference>
<comment type="caution">
    <text evidence="1">The sequence shown here is derived from an EMBL/GenBank/DDBJ whole genome shotgun (WGS) entry which is preliminary data.</text>
</comment>
<proteinExistence type="predicted"/>
<sequence>MENRHQTIVNDITTAVGQLLQKMDERTDAVNITRRSTLQSGIYNYVRFFYYKGAVHCFIDKGDSRPDLKYEGTDFPDAPLTAEDVAQLMPLLQQQLEQLYRTYDNNPLLDFKFEVFAKFRIDEKFLRLTALKTTSEVKKTALLKQIDLYLTQKIKEGQHPTKDLDTTFLAQHLLSPALYPEPDVPAIKAIFEKIRELNKSNKDLQRTHQHYITYALRCWVEEHFLPVYYNVASNGWAGPVYTLIDPGQRPVPSESQLDLLTYAGISIVRYEPNYSRPNGVGFIEKAKELGSKQAGNILKTGSGTFSKEDMQYSDADLTCTANDVFTTFSIAFKNETEESYGKAITFICNLLEKDFPPSYEIKCKSKNKEVLPIKGLGKSSTQRFFANALQYPGLYPLLEQYVRLAIRHEFEWYNDVEAEQCCCPGTYAIFGLALASDSYFPLLREYLKQVDDEHQSVQNHFLLKFVQQYGVHPGTIPTLLDLLQCASDNIKPIKELKAFETAENMALLLENTASLEGYEVEHLCWFIWGAKDKIAALAKKKGPLAEYYTQLITVINS</sequence>